<dbReference type="RefSeq" id="XP_001270477.1">
    <property type="nucleotide sequence ID" value="XM_001270476.1"/>
</dbReference>
<dbReference type="PANTHER" id="PTHR43394">
    <property type="entry name" value="ATP-DEPENDENT PERMEASE MDL1, MITOCHONDRIAL"/>
    <property type="match status" value="1"/>
</dbReference>
<dbReference type="OrthoDB" id="6500128at2759"/>
<evidence type="ECO:0000313" key="1">
    <source>
        <dbReference type="EMBL" id="EAW09051.1"/>
    </source>
</evidence>
<name>A1CLS2_ASPCL</name>
<dbReference type="EMBL" id="DS027057">
    <property type="protein sequence ID" value="EAW09051.1"/>
    <property type="molecule type" value="Genomic_DNA"/>
</dbReference>
<evidence type="ECO:0008006" key="3">
    <source>
        <dbReference type="Google" id="ProtNLM"/>
    </source>
</evidence>
<keyword evidence="2" id="KW-1185">Reference proteome</keyword>
<proteinExistence type="predicted"/>
<dbReference type="VEuPathDB" id="FungiDB:ACLA_077990"/>
<dbReference type="GeneID" id="4702622"/>
<dbReference type="SUPFAM" id="SSF52540">
    <property type="entry name" value="P-loop containing nucleoside triphosphate hydrolases"/>
    <property type="match status" value="1"/>
</dbReference>
<sequence>MMFTEKDDGNEGVVLNAKLNENALSQGQKQLFGLARALLKESKFLLLNGPMSRCYCLDADTDSKVQTVIRQSFRDWTVIMNLQLYLTLIGGVVLNNGRVIEAGRPCELIDRPGGTFLKLLGLESRMKIRPWW</sequence>
<gene>
    <name evidence="1" type="ORF">ACLA_077990</name>
</gene>
<dbReference type="Proteomes" id="UP000006701">
    <property type="component" value="Unassembled WGS sequence"/>
</dbReference>
<dbReference type="InterPro" id="IPR027417">
    <property type="entry name" value="P-loop_NTPase"/>
</dbReference>
<dbReference type="KEGG" id="act:ACLA_077990"/>
<organism evidence="1 2">
    <name type="scientific">Aspergillus clavatus (strain ATCC 1007 / CBS 513.65 / DSM 816 / NCTC 3887 / NRRL 1 / QM 1276 / 107)</name>
    <dbReference type="NCBI Taxonomy" id="344612"/>
    <lineage>
        <taxon>Eukaryota</taxon>
        <taxon>Fungi</taxon>
        <taxon>Dikarya</taxon>
        <taxon>Ascomycota</taxon>
        <taxon>Pezizomycotina</taxon>
        <taxon>Eurotiomycetes</taxon>
        <taxon>Eurotiomycetidae</taxon>
        <taxon>Eurotiales</taxon>
        <taxon>Aspergillaceae</taxon>
        <taxon>Aspergillus</taxon>
        <taxon>Aspergillus subgen. Fumigati</taxon>
    </lineage>
</organism>
<accession>A1CLS2</accession>
<dbReference type="HOGENOM" id="CLU_1916587_0_0_1"/>
<dbReference type="InterPro" id="IPR039421">
    <property type="entry name" value="Type_1_exporter"/>
</dbReference>
<dbReference type="eggNOG" id="KOG0054">
    <property type="taxonomic scope" value="Eukaryota"/>
</dbReference>
<dbReference type="AlphaFoldDB" id="A1CLS2"/>
<reference evidence="1 2" key="1">
    <citation type="journal article" date="2008" name="PLoS Genet.">
        <title>Genomic islands in the pathogenic filamentous fungus Aspergillus fumigatus.</title>
        <authorList>
            <person name="Fedorova N.D."/>
            <person name="Khaldi N."/>
            <person name="Joardar V.S."/>
            <person name="Maiti R."/>
            <person name="Amedeo P."/>
            <person name="Anderson M.J."/>
            <person name="Crabtree J."/>
            <person name="Silva J.C."/>
            <person name="Badger J.H."/>
            <person name="Albarraq A."/>
            <person name="Angiuoli S."/>
            <person name="Bussey H."/>
            <person name="Bowyer P."/>
            <person name="Cotty P.J."/>
            <person name="Dyer P.S."/>
            <person name="Egan A."/>
            <person name="Galens K."/>
            <person name="Fraser-Liggett C.M."/>
            <person name="Haas B.J."/>
            <person name="Inman J.M."/>
            <person name="Kent R."/>
            <person name="Lemieux S."/>
            <person name="Malavazi I."/>
            <person name="Orvis J."/>
            <person name="Roemer T."/>
            <person name="Ronning C.M."/>
            <person name="Sundaram J.P."/>
            <person name="Sutton G."/>
            <person name="Turner G."/>
            <person name="Venter J.C."/>
            <person name="White O.R."/>
            <person name="Whitty B.R."/>
            <person name="Youngman P."/>
            <person name="Wolfe K.H."/>
            <person name="Goldman G.H."/>
            <person name="Wortman J.R."/>
            <person name="Jiang B."/>
            <person name="Denning D.W."/>
            <person name="Nierman W.C."/>
        </authorList>
    </citation>
    <scope>NUCLEOTIDE SEQUENCE [LARGE SCALE GENOMIC DNA]</scope>
    <source>
        <strain evidence="2">ATCC 1007 / CBS 513.65 / DSM 816 / NCTC 3887 / NRRL 1</strain>
    </source>
</reference>
<dbReference type="Gene3D" id="3.40.50.300">
    <property type="entry name" value="P-loop containing nucleotide triphosphate hydrolases"/>
    <property type="match status" value="1"/>
</dbReference>
<protein>
    <recommendedName>
        <fullName evidence="3">ABC transporter domain-containing protein</fullName>
    </recommendedName>
</protein>
<evidence type="ECO:0000313" key="2">
    <source>
        <dbReference type="Proteomes" id="UP000006701"/>
    </source>
</evidence>